<evidence type="ECO:0000256" key="2">
    <source>
        <dbReference type="ARBA" id="ARBA00022448"/>
    </source>
</evidence>
<dbReference type="PANTHER" id="PTHR23501:SF191">
    <property type="entry name" value="VACUOLAR BASIC AMINO ACID TRANSPORTER 4"/>
    <property type="match status" value="1"/>
</dbReference>
<feature type="transmembrane region" description="Helical" evidence="6">
    <location>
        <begin position="118"/>
        <end position="135"/>
    </location>
</feature>
<feature type="transmembrane region" description="Helical" evidence="6">
    <location>
        <begin position="271"/>
        <end position="290"/>
    </location>
</feature>
<dbReference type="InterPro" id="IPR036259">
    <property type="entry name" value="MFS_trans_sf"/>
</dbReference>
<protein>
    <submittedName>
        <fullName evidence="7">MFS transporter</fullName>
    </submittedName>
</protein>
<keyword evidence="2" id="KW-0813">Transport</keyword>
<proteinExistence type="predicted"/>
<feature type="transmembrane region" description="Helical" evidence="6">
    <location>
        <begin position="174"/>
        <end position="195"/>
    </location>
</feature>
<dbReference type="SUPFAM" id="SSF103473">
    <property type="entry name" value="MFS general substrate transporter"/>
    <property type="match status" value="1"/>
</dbReference>
<comment type="subcellular location">
    <subcellularLocation>
        <location evidence="1">Endomembrane system</location>
        <topology evidence="1">Multi-pass membrane protein</topology>
    </subcellularLocation>
</comment>
<evidence type="ECO:0000256" key="5">
    <source>
        <dbReference type="ARBA" id="ARBA00023136"/>
    </source>
</evidence>
<feature type="transmembrane region" description="Helical" evidence="6">
    <location>
        <begin position="51"/>
        <end position="76"/>
    </location>
</feature>
<feature type="transmembrane region" description="Helical" evidence="6">
    <location>
        <begin position="239"/>
        <end position="259"/>
    </location>
</feature>
<feature type="transmembrane region" description="Helical" evidence="6">
    <location>
        <begin position="433"/>
        <end position="458"/>
    </location>
</feature>
<evidence type="ECO:0000313" key="7">
    <source>
        <dbReference type="EMBL" id="URW75079.1"/>
    </source>
</evidence>
<feature type="transmembrane region" description="Helical" evidence="6">
    <location>
        <begin position="342"/>
        <end position="362"/>
    </location>
</feature>
<evidence type="ECO:0000256" key="1">
    <source>
        <dbReference type="ARBA" id="ARBA00004127"/>
    </source>
</evidence>
<feature type="transmembrane region" description="Helical" evidence="6">
    <location>
        <begin position="88"/>
        <end position="106"/>
    </location>
</feature>
<keyword evidence="5 6" id="KW-0472">Membrane</keyword>
<dbReference type="PANTHER" id="PTHR23501">
    <property type="entry name" value="MAJOR FACILITATOR SUPERFAMILY"/>
    <property type="match status" value="1"/>
</dbReference>
<dbReference type="EMBL" id="CP098401">
    <property type="protein sequence ID" value="URW75079.1"/>
    <property type="molecule type" value="Genomic_DNA"/>
</dbReference>
<organism evidence="7 8">
    <name type="scientific">Sphingomonas donggukensis</name>
    <dbReference type="NCBI Taxonomy" id="2949093"/>
    <lineage>
        <taxon>Bacteria</taxon>
        <taxon>Pseudomonadati</taxon>
        <taxon>Pseudomonadota</taxon>
        <taxon>Alphaproteobacteria</taxon>
        <taxon>Sphingomonadales</taxon>
        <taxon>Sphingomonadaceae</taxon>
        <taxon>Sphingomonas</taxon>
    </lineage>
</organism>
<feature type="transmembrane region" description="Helical" evidence="6">
    <location>
        <begin position="526"/>
        <end position="547"/>
    </location>
</feature>
<sequence length="572" mass="60433">MPADEPVPGRTDAGPAAFVDARSGYRFQAHELPLLPGSPANPDHPSARKTAYLAIGVLLGLVGGAQNGFLLANTAALQATLDLTPVDAGWLTVAFYSTYACMSMLLFRVRQEWGIQPFARWAMAGLVAANLVQLLQPGLGVELTARAIAGIVASGLSALSLYYLMQGLPAKMRLAAIVLSVGLSQVAFPLARALSPALLIDGQLDRILLFQFGLSLLALGSVFLLRLPPGIRQKTFEPLDIVSFALFLIGVTGLCAFLVQGRIQWWDTPWLGQALALAILSLGACAMIELNRASPMLDLRWLSSRNLLALALVAASVRVLVAEQGFGATGLLSSLGYGADQLTGYLWVLTGATVAGIVVSVLRLDPRDLVRPVLVAILIIAVAAFADTRTGVMTRPQDLFWTQGAIAFAAVFAVGPVMMEGMLRALAAGTHRVVSFIAMFSLSQSLGGLAGTAALSAFHTIRLKTHLIDAGQTLTLSNQPLAGALANAARRVAPVQIDPALQQQSASASVTQEIGRQAAVLAFNDVFFLVGTLASLAFVAVLVPWAINRIQGRNPLAKELALLQSRLTRTPQ</sequence>
<evidence type="ECO:0000313" key="8">
    <source>
        <dbReference type="Proteomes" id="UP001055580"/>
    </source>
</evidence>
<keyword evidence="8" id="KW-1185">Reference proteome</keyword>
<accession>A0ABY4TV81</accession>
<evidence type="ECO:0000256" key="4">
    <source>
        <dbReference type="ARBA" id="ARBA00022989"/>
    </source>
</evidence>
<keyword evidence="4 6" id="KW-1133">Transmembrane helix</keyword>
<evidence type="ECO:0000256" key="3">
    <source>
        <dbReference type="ARBA" id="ARBA00022692"/>
    </source>
</evidence>
<feature type="transmembrane region" description="Helical" evidence="6">
    <location>
        <begin position="302"/>
        <end position="322"/>
    </location>
</feature>
<dbReference type="RefSeq" id="WP_250750661.1">
    <property type="nucleotide sequence ID" value="NZ_CP098401.1"/>
</dbReference>
<feature type="transmembrane region" description="Helical" evidence="6">
    <location>
        <begin position="406"/>
        <end position="426"/>
    </location>
</feature>
<feature type="transmembrane region" description="Helical" evidence="6">
    <location>
        <begin position="369"/>
        <end position="386"/>
    </location>
</feature>
<keyword evidence="3 6" id="KW-0812">Transmembrane</keyword>
<gene>
    <name evidence="7" type="ORF">M9980_10980</name>
</gene>
<dbReference type="Proteomes" id="UP001055580">
    <property type="component" value="Chromosome"/>
</dbReference>
<name>A0ABY4TV81_9SPHN</name>
<dbReference type="Gene3D" id="1.20.1250.20">
    <property type="entry name" value="MFS general substrate transporter like domains"/>
    <property type="match status" value="1"/>
</dbReference>
<evidence type="ECO:0000256" key="6">
    <source>
        <dbReference type="SAM" id="Phobius"/>
    </source>
</evidence>
<feature type="transmembrane region" description="Helical" evidence="6">
    <location>
        <begin position="147"/>
        <end position="165"/>
    </location>
</feature>
<feature type="transmembrane region" description="Helical" evidence="6">
    <location>
        <begin position="207"/>
        <end position="227"/>
    </location>
</feature>
<reference evidence="7" key="1">
    <citation type="submission" date="2022-05" db="EMBL/GenBank/DDBJ databases">
        <title>Sphingomonas sp. strain RMG20 Genome sequencing and assembly.</title>
        <authorList>
            <person name="Kim I."/>
        </authorList>
    </citation>
    <scope>NUCLEOTIDE SEQUENCE</scope>
    <source>
        <strain evidence="7">RMG20</strain>
    </source>
</reference>